<keyword evidence="3" id="KW-0560">Oxidoreductase</keyword>
<evidence type="ECO:0000256" key="3">
    <source>
        <dbReference type="ARBA" id="ARBA00023002"/>
    </source>
</evidence>
<dbReference type="CDD" id="cd19074">
    <property type="entry name" value="Aldo_ket_red_shaker-like"/>
    <property type="match status" value="1"/>
</dbReference>
<dbReference type="InParanoid" id="A0A2S8SVX7"/>
<organism evidence="6 7">
    <name type="scientific">Abditibacterium utsteinense</name>
    <dbReference type="NCBI Taxonomy" id="1960156"/>
    <lineage>
        <taxon>Bacteria</taxon>
        <taxon>Pseudomonadati</taxon>
        <taxon>Abditibacteriota</taxon>
        <taxon>Abditibacteriia</taxon>
        <taxon>Abditibacteriales</taxon>
        <taxon>Abditibacteriaceae</taxon>
        <taxon>Abditibacterium</taxon>
    </lineage>
</organism>
<evidence type="ECO:0000256" key="2">
    <source>
        <dbReference type="ARBA" id="ARBA00022857"/>
    </source>
</evidence>
<sequence>MNYRNLGRSGVKVSEIGLGSWLTYGGATENKTARHCIEKAYDLGINFFDTANVYARGESEKVVGQALKEYKRDSFVLATKVFFPMGDGPNDKGLSRKHIMEQAHLSLKRLGTDYIDLYQCHRYDESVPLEETLRALEDLVRQGKVLYVGVSSWSAKNISDALEIQGRRGFDRFVSNQPYYNALGRDLEKEVMPLCEKEGIGQVVYSPLAQGVLTGKYQPNQAPPKDSRAADPNQNQFLTPEKLDAAQLERVQNLKPLAAKLGLSMAQLALAWCLRKENVSSVIIGASRPSQVEDNVVASGAQVSAQDFAEMDAILAG</sequence>
<dbReference type="InterPro" id="IPR005399">
    <property type="entry name" value="K_chnl_volt-dep_bsu_KCNAB-rel"/>
</dbReference>
<evidence type="ECO:0000313" key="6">
    <source>
        <dbReference type="EMBL" id="PQV64943.1"/>
    </source>
</evidence>
<name>A0A2S8SVX7_9BACT</name>
<dbReference type="PANTHER" id="PTHR43150:SF2">
    <property type="entry name" value="HYPERKINETIC, ISOFORM M"/>
    <property type="match status" value="1"/>
</dbReference>
<dbReference type="SUPFAM" id="SSF51430">
    <property type="entry name" value="NAD(P)-linked oxidoreductase"/>
    <property type="match status" value="1"/>
</dbReference>
<feature type="domain" description="NADP-dependent oxidoreductase" evidence="5">
    <location>
        <begin position="15"/>
        <end position="315"/>
    </location>
</feature>
<comment type="similarity">
    <text evidence="1">Belongs to the shaker potassium channel beta subunit family.</text>
</comment>
<keyword evidence="7" id="KW-1185">Reference proteome</keyword>
<dbReference type="OrthoDB" id="9804790at2"/>
<evidence type="ECO:0000313" key="7">
    <source>
        <dbReference type="Proteomes" id="UP000237684"/>
    </source>
</evidence>
<dbReference type="AlphaFoldDB" id="A0A2S8SVX7"/>
<dbReference type="GO" id="GO:0005829">
    <property type="term" value="C:cytosol"/>
    <property type="evidence" value="ECO:0007669"/>
    <property type="project" value="UniProtKB-ARBA"/>
</dbReference>
<feature type="region of interest" description="Disordered" evidence="4">
    <location>
        <begin position="215"/>
        <end position="234"/>
    </location>
</feature>
<dbReference type="PANTHER" id="PTHR43150">
    <property type="entry name" value="HYPERKINETIC, ISOFORM M"/>
    <property type="match status" value="1"/>
</dbReference>
<dbReference type="InterPro" id="IPR036812">
    <property type="entry name" value="NAD(P)_OxRdtase_dom_sf"/>
</dbReference>
<protein>
    <recommendedName>
        <fullName evidence="5">NADP-dependent oxidoreductase domain-containing protein</fullName>
    </recommendedName>
</protein>
<dbReference type="InterPro" id="IPR023210">
    <property type="entry name" value="NADP_OxRdtase_dom"/>
</dbReference>
<evidence type="ECO:0000256" key="4">
    <source>
        <dbReference type="SAM" id="MobiDB-lite"/>
    </source>
</evidence>
<gene>
    <name evidence="6" type="ORF">B1R32_103210</name>
</gene>
<dbReference type="Pfam" id="PF00248">
    <property type="entry name" value="Aldo_ket_red"/>
    <property type="match status" value="1"/>
</dbReference>
<dbReference type="Gene3D" id="3.20.20.100">
    <property type="entry name" value="NADP-dependent oxidoreductase domain"/>
    <property type="match status" value="1"/>
</dbReference>
<dbReference type="GO" id="GO:0016491">
    <property type="term" value="F:oxidoreductase activity"/>
    <property type="evidence" value="ECO:0007669"/>
    <property type="project" value="UniProtKB-KW"/>
</dbReference>
<dbReference type="PRINTS" id="PR01577">
    <property type="entry name" value="KCNABCHANNEL"/>
</dbReference>
<accession>A0A2S8SVX7</accession>
<comment type="caution">
    <text evidence="6">The sequence shown here is derived from an EMBL/GenBank/DDBJ whole genome shotgun (WGS) entry which is preliminary data.</text>
</comment>
<dbReference type="Proteomes" id="UP000237684">
    <property type="component" value="Unassembled WGS sequence"/>
</dbReference>
<keyword evidence="2" id="KW-0521">NADP</keyword>
<reference evidence="6 7" key="1">
    <citation type="journal article" date="2018" name="Syst. Appl. Microbiol.">
        <title>Abditibacterium utsteinense sp. nov., the first cultivated member of candidate phylum FBP, isolated from ice-free Antarctic soil samples.</title>
        <authorList>
            <person name="Tahon G."/>
            <person name="Tytgat B."/>
            <person name="Lebbe L."/>
            <person name="Carlier A."/>
            <person name="Willems A."/>
        </authorList>
    </citation>
    <scope>NUCLEOTIDE SEQUENCE [LARGE SCALE GENOMIC DNA]</scope>
    <source>
        <strain evidence="6 7">LMG 29911</strain>
    </source>
</reference>
<dbReference type="FunFam" id="3.20.20.100:FF:000004">
    <property type="entry name" value="Oxidoreductase, aldo/keto reductase"/>
    <property type="match status" value="1"/>
</dbReference>
<evidence type="ECO:0000259" key="5">
    <source>
        <dbReference type="Pfam" id="PF00248"/>
    </source>
</evidence>
<evidence type="ECO:0000256" key="1">
    <source>
        <dbReference type="ARBA" id="ARBA00006515"/>
    </source>
</evidence>
<dbReference type="RefSeq" id="WP_105482813.1">
    <property type="nucleotide sequence ID" value="NZ_NIGF01000003.1"/>
</dbReference>
<proteinExistence type="inferred from homology"/>
<dbReference type="EMBL" id="NIGF01000003">
    <property type="protein sequence ID" value="PQV64943.1"/>
    <property type="molecule type" value="Genomic_DNA"/>
</dbReference>